<dbReference type="InterPro" id="IPR006597">
    <property type="entry name" value="Sel1-like"/>
</dbReference>
<reference evidence="1" key="1">
    <citation type="submission" date="2018-06" db="EMBL/GenBank/DDBJ databases">
        <authorList>
            <person name="Zhirakovskaya E."/>
        </authorList>
    </citation>
    <scope>NUCLEOTIDE SEQUENCE</scope>
</reference>
<proteinExistence type="predicted"/>
<evidence type="ECO:0008006" key="2">
    <source>
        <dbReference type="Google" id="ProtNLM"/>
    </source>
</evidence>
<dbReference type="InterPro" id="IPR011990">
    <property type="entry name" value="TPR-like_helical_dom_sf"/>
</dbReference>
<organism evidence="1">
    <name type="scientific">hydrothermal vent metagenome</name>
    <dbReference type="NCBI Taxonomy" id="652676"/>
    <lineage>
        <taxon>unclassified sequences</taxon>
        <taxon>metagenomes</taxon>
        <taxon>ecological metagenomes</taxon>
    </lineage>
</organism>
<dbReference type="InterPro" id="IPR050767">
    <property type="entry name" value="Sel1_AlgK"/>
</dbReference>
<dbReference type="SMART" id="SM00671">
    <property type="entry name" value="SEL1"/>
    <property type="match status" value="2"/>
</dbReference>
<dbReference type="PANTHER" id="PTHR11102:SF160">
    <property type="entry name" value="ERAD-ASSOCIATED E3 UBIQUITIN-PROTEIN LIGASE COMPONENT HRD3"/>
    <property type="match status" value="1"/>
</dbReference>
<dbReference type="SUPFAM" id="SSF81901">
    <property type="entry name" value="HCP-like"/>
    <property type="match status" value="1"/>
</dbReference>
<sequence length="161" mass="17787">MLLQLITVIFLLSSLFASHVNAGTTPRNAPSLAHTLSDTHDNAPLLMYQQALNYLLGRNGAEKSAKKAAELFKTLAEQNWSSAQHMLGNMYLSGKGVQKNDLLAYKWLSLASRNNLQLAEAIQSKRKLLYKKLQSNLSDQSFSRLESGIAEWSPSNAAPQL</sequence>
<evidence type="ECO:0000313" key="1">
    <source>
        <dbReference type="EMBL" id="VAW64308.1"/>
    </source>
</evidence>
<accession>A0A3B0X7P5</accession>
<dbReference type="Pfam" id="PF08238">
    <property type="entry name" value="Sel1"/>
    <property type="match status" value="2"/>
</dbReference>
<gene>
    <name evidence="1" type="ORF">MNBD_GAMMA11-2446</name>
</gene>
<name>A0A3B0X7P5_9ZZZZ</name>
<dbReference type="AlphaFoldDB" id="A0A3B0X7P5"/>
<protein>
    <recommendedName>
        <fullName evidence="2">Sel1 repeat family protein</fullName>
    </recommendedName>
</protein>
<dbReference type="PANTHER" id="PTHR11102">
    <property type="entry name" value="SEL-1-LIKE PROTEIN"/>
    <property type="match status" value="1"/>
</dbReference>
<dbReference type="EMBL" id="UOFG01000226">
    <property type="protein sequence ID" value="VAW64308.1"/>
    <property type="molecule type" value="Genomic_DNA"/>
</dbReference>
<dbReference type="Gene3D" id="1.25.40.10">
    <property type="entry name" value="Tetratricopeptide repeat domain"/>
    <property type="match status" value="1"/>
</dbReference>